<dbReference type="EMBL" id="VSSQ01025271">
    <property type="protein sequence ID" value="MPM73302.1"/>
    <property type="molecule type" value="Genomic_DNA"/>
</dbReference>
<name>A0A645C6J6_9ZZZZ</name>
<organism evidence="1">
    <name type="scientific">bioreactor metagenome</name>
    <dbReference type="NCBI Taxonomy" id="1076179"/>
    <lineage>
        <taxon>unclassified sequences</taxon>
        <taxon>metagenomes</taxon>
        <taxon>ecological metagenomes</taxon>
    </lineage>
</organism>
<accession>A0A645C6J6</accession>
<evidence type="ECO:0000313" key="1">
    <source>
        <dbReference type="EMBL" id="MPM73302.1"/>
    </source>
</evidence>
<sequence>MRMMPPHHIHPGISQKLCQFAAYLLHPCLILTAPVDGDHQNFHIGTQRFYLLDQDSLIQRLGHRVHSDHPHSHAFFLVDERVICPTCHCDLYRL</sequence>
<comment type="caution">
    <text evidence="1">The sequence shown here is derived from an EMBL/GenBank/DDBJ whole genome shotgun (WGS) entry which is preliminary data.</text>
</comment>
<proteinExistence type="predicted"/>
<dbReference type="AlphaFoldDB" id="A0A645C6J6"/>
<reference evidence="1" key="1">
    <citation type="submission" date="2019-08" db="EMBL/GenBank/DDBJ databases">
        <authorList>
            <person name="Kucharzyk K."/>
            <person name="Murdoch R.W."/>
            <person name="Higgins S."/>
            <person name="Loffler F."/>
        </authorList>
    </citation>
    <scope>NUCLEOTIDE SEQUENCE</scope>
</reference>
<protein>
    <submittedName>
        <fullName evidence="1">Uncharacterized protein</fullName>
    </submittedName>
</protein>
<gene>
    <name evidence="1" type="ORF">SDC9_120282</name>
</gene>